<evidence type="ECO:0000313" key="1">
    <source>
        <dbReference type="EMBL" id="MFC7317896.1"/>
    </source>
</evidence>
<dbReference type="GeneID" id="79315421"/>
<name>A0ABD6ABE2_9EURY</name>
<reference evidence="1 2" key="1">
    <citation type="journal article" date="2019" name="Int. J. Syst. Evol. Microbiol.">
        <title>The Global Catalogue of Microorganisms (GCM) 10K type strain sequencing project: providing services to taxonomists for standard genome sequencing and annotation.</title>
        <authorList>
            <consortium name="The Broad Institute Genomics Platform"/>
            <consortium name="The Broad Institute Genome Sequencing Center for Infectious Disease"/>
            <person name="Wu L."/>
            <person name="Ma J."/>
        </authorList>
    </citation>
    <scope>NUCLEOTIDE SEQUENCE [LARGE SCALE GENOMIC DNA]</scope>
    <source>
        <strain evidence="1 2">PSR21</strain>
    </source>
</reference>
<dbReference type="Proteomes" id="UP001596547">
    <property type="component" value="Unassembled WGS sequence"/>
</dbReference>
<dbReference type="AlphaFoldDB" id="A0ABD6ABE2"/>
<dbReference type="EMBL" id="JBHTBF010000002">
    <property type="protein sequence ID" value="MFC7317896.1"/>
    <property type="molecule type" value="Genomic_DNA"/>
</dbReference>
<accession>A0ABD6ABE2</accession>
<gene>
    <name evidence="1" type="ORF">ACFQPE_14005</name>
</gene>
<evidence type="ECO:0000313" key="2">
    <source>
        <dbReference type="Proteomes" id="UP001596547"/>
    </source>
</evidence>
<protein>
    <recommendedName>
        <fullName evidence="3">Peptide ABC transporter ATP-binding protein</fullName>
    </recommendedName>
</protein>
<evidence type="ECO:0008006" key="3">
    <source>
        <dbReference type="Google" id="ProtNLM"/>
    </source>
</evidence>
<proteinExistence type="predicted"/>
<keyword evidence="2" id="KW-1185">Reference proteome</keyword>
<comment type="caution">
    <text evidence="1">The sequence shown here is derived from an EMBL/GenBank/DDBJ whole genome shotgun (WGS) entry which is preliminary data.</text>
</comment>
<organism evidence="1 2">
    <name type="scientific">Halomarina halobia</name>
    <dbReference type="NCBI Taxonomy" id="3033386"/>
    <lineage>
        <taxon>Archaea</taxon>
        <taxon>Methanobacteriati</taxon>
        <taxon>Methanobacteriota</taxon>
        <taxon>Stenosarchaea group</taxon>
        <taxon>Halobacteria</taxon>
        <taxon>Halobacteriales</taxon>
        <taxon>Natronomonadaceae</taxon>
        <taxon>Halomarina</taxon>
    </lineage>
</organism>
<sequence>MARTPHPVDVTADLTLTIDGQPITVESYTDTVFVNLPSIRAASALARTGLRRADRLDRLLRDLDVTVVFRIDGTPVARIGAAARPGPLARIAPIQPDARGVLRTALAAPVRALN</sequence>
<dbReference type="RefSeq" id="WP_276302868.1">
    <property type="nucleotide sequence ID" value="NZ_CP119992.1"/>
</dbReference>